<dbReference type="InterPro" id="IPR011006">
    <property type="entry name" value="CheY-like_superfamily"/>
</dbReference>
<evidence type="ECO:0000313" key="4">
    <source>
        <dbReference type="EMBL" id="MEK9501673.1"/>
    </source>
</evidence>
<name>A0ABU9EAD0_9BACT</name>
<reference evidence="4 5" key="1">
    <citation type="submission" date="2024-02" db="EMBL/GenBank/DDBJ databases">
        <title>A novel Gemmatimonadota bacterium.</title>
        <authorList>
            <person name="Du Z.-J."/>
            <person name="Ye Y.-Q."/>
        </authorList>
    </citation>
    <scope>NUCLEOTIDE SEQUENCE [LARGE SCALE GENOMIC DNA]</scope>
    <source>
        <strain evidence="4 5">DH-20</strain>
    </source>
</reference>
<dbReference type="InterPro" id="IPR001789">
    <property type="entry name" value="Sig_transdc_resp-reg_receiver"/>
</dbReference>
<accession>A0ABU9EAD0</accession>
<evidence type="ECO:0000259" key="3">
    <source>
        <dbReference type="PROSITE" id="PS51832"/>
    </source>
</evidence>
<dbReference type="PROSITE" id="PS50110">
    <property type="entry name" value="RESPONSE_REGULATORY"/>
    <property type="match status" value="1"/>
</dbReference>
<keyword evidence="5" id="KW-1185">Reference proteome</keyword>
<protein>
    <submittedName>
        <fullName evidence="4">Response regulator</fullName>
    </submittedName>
</protein>
<evidence type="ECO:0000259" key="2">
    <source>
        <dbReference type="PROSITE" id="PS50110"/>
    </source>
</evidence>
<dbReference type="PROSITE" id="PS51832">
    <property type="entry name" value="HD_GYP"/>
    <property type="match status" value="1"/>
</dbReference>
<dbReference type="Gene3D" id="3.40.50.2300">
    <property type="match status" value="1"/>
</dbReference>
<dbReference type="InterPro" id="IPR037522">
    <property type="entry name" value="HD_GYP_dom"/>
</dbReference>
<dbReference type="InterPro" id="IPR052020">
    <property type="entry name" value="Cyclic_di-GMP/3'3'-cGAMP_PDE"/>
</dbReference>
<dbReference type="PANTHER" id="PTHR45228">
    <property type="entry name" value="CYCLIC DI-GMP PHOSPHODIESTERASE TM_0186-RELATED"/>
    <property type="match status" value="1"/>
</dbReference>
<dbReference type="SMART" id="SM00448">
    <property type="entry name" value="REC"/>
    <property type="match status" value="1"/>
</dbReference>
<evidence type="ECO:0000313" key="5">
    <source>
        <dbReference type="Proteomes" id="UP001484239"/>
    </source>
</evidence>
<dbReference type="SUPFAM" id="SSF52172">
    <property type="entry name" value="CheY-like"/>
    <property type="match status" value="1"/>
</dbReference>
<keyword evidence="1" id="KW-0597">Phosphoprotein</keyword>
<dbReference type="CDD" id="cd17546">
    <property type="entry name" value="REC_hyHK_CKI1_RcsC-like"/>
    <property type="match status" value="1"/>
</dbReference>
<feature type="modified residue" description="4-aspartylphosphate" evidence="1">
    <location>
        <position position="73"/>
    </location>
</feature>
<dbReference type="Gene3D" id="1.10.3210.10">
    <property type="entry name" value="Hypothetical protein af1432"/>
    <property type="match status" value="1"/>
</dbReference>
<feature type="domain" description="HD-GYP" evidence="3">
    <location>
        <begin position="145"/>
        <end position="325"/>
    </location>
</feature>
<evidence type="ECO:0000256" key="1">
    <source>
        <dbReference type="PROSITE-ProRule" id="PRU00169"/>
    </source>
</evidence>
<proteinExistence type="predicted"/>
<dbReference type="RefSeq" id="WP_405281275.1">
    <property type="nucleotide sequence ID" value="NZ_CP144380.1"/>
</dbReference>
<sequence>MPHEPSSHEPLPLPSTDGSSRYPSRILVVDDSATMRRTLARALREWGHEVIEAEGAHEAVAHLDPDLDLVLLDLALPRVHGLDVARTIRMRLRSEVPIILVTGHTGHTERLGAVEAGVNDFVPKPFQLAELRLRTEAQLRWRRLLERREHLALALLRRALVAAQVVSEERAHRMEGTAEGLARLVGFPWGRATLLGRVAPLHHLGLLGSSAEAPSDDGEVAAAGLSLIGDAAWRPISLARTLVRHRGEWWDGSGGPAGSRGEQIPLECRIVAVAAEWAAIIEGRTDARTEAECLAHLQALAGSRLDPDLVERFLAARPDLRDAEG</sequence>
<dbReference type="Proteomes" id="UP001484239">
    <property type="component" value="Unassembled WGS sequence"/>
</dbReference>
<gene>
    <name evidence="4" type="ORF">WI372_11840</name>
</gene>
<dbReference type="Pfam" id="PF13487">
    <property type="entry name" value="HD_5"/>
    <property type="match status" value="1"/>
</dbReference>
<organism evidence="4 5">
    <name type="scientific">Gaopeijia maritima</name>
    <dbReference type="NCBI Taxonomy" id="3119007"/>
    <lineage>
        <taxon>Bacteria</taxon>
        <taxon>Pseudomonadati</taxon>
        <taxon>Gemmatimonadota</taxon>
        <taxon>Longimicrobiia</taxon>
        <taxon>Gaopeijiales</taxon>
        <taxon>Gaopeijiaceae</taxon>
        <taxon>Gaopeijia</taxon>
    </lineage>
</organism>
<feature type="domain" description="Response regulatory" evidence="2">
    <location>
        <begin position="25"/>
        <end position="139"/>
    </location>
</feature>
<dbReference type="SUPFAM" id="SSF109604">
    <property type="entry name" value="HD-domain/PDEase-like"/>
    <property type="match status" value="1"/>
</dbReference>
<dbReference type="EMBL" id="JBBHLI010000006">
    <property type="protein sequence ID" value="MEK9501673.1"/>
    <property type="molecule type" value="Genomic_DNA"/>
</dbReference>
<comment type="caution">
    <text evidence="4">The sequence shown here is derived from an EMBL/GenBank/DDBJ whole genome shotgun (WGS) entry which is preliminary data.</text>
</comment>
<dbReference type="Pfam" id="PF00072">
    <property type="entry name" value="Response_reg"/>
    <property type="match status" value="1"/>
</dbReference>